<evidence type="ECO:0000259" key="4">
    <source>
        <dbReference type="Pfam" id="PF04802"/>
    </source>
</evidence>
<dbReference type="PANTHER" id="PTHR23318">
    <property type="entry name" value="ATP SYNTHASE GAMMA-RELATED"/>
    <property type="match status" value="1"/>
</dbReference>
<dbReference type="PANTHER" id="PTHR23318:SF0">
    <property type="entry name" value="SERINE_THREONINE-PROTEIN PHOSPHATASE 4 REGULATORY SUBUNIT 3"/>
    <property type="match status" value="1"/>
</dbReference>
<dbReference type="OrthoDB" id="27483at2759"/>
<dbReference type="AlphaFoldDB" id="A0A2T9Y9M7"/>
<dbReference type="GO" id="GO:0005654">
    <property type="term" value="C:nucleoplasm"/>
    <property type="evidence" value="ECO:0007669"/>
    <property type="project" value="TreeGrafter"/>
</dbReference>
<keyword evidence="7" id="KW-1185">Reference proteome</keyword>
<dbReference type="GO" id="GO:0006974">
    <property type="term" value="P:DNA damage response"/>
    <property type="evidence" value="ECO:0007669"/>
    <property type="project" value="TreeGrafter"/>
</dbReference>
<dbReference type="Pfam" id="PF22972">
    <property type="entry name" value="EVH1_PP4R3"/>
    <property type="match status" value="1"/>
</dbReference>
<proteinExistence type="predicted"/>
<evidence type="ECO:0000313" key="6">
    <source>
        <dbReference type="EMBL" id="PVU89026.1"/>
    </source>
</evidence>
<dbReference type="Pfam" id="PF04802">
    <property type="entry name" value="PP4R3"/>
    <property type="match status" value="1"/>
</dbReference>
<evidence type="ECO:0000256" key="3">
    <source>
        <dbReference type="SAM" id="MobiDB-lite"/>
    </source>
</evidence>
<feature type="compositionally biased region" description="Polar residues" evidence="3">
    <location>
        <begin position="538"/>
        <end position="554"/>
    </location>
</feature>
<dbReference type="SUPFAM" id="SSF50729">
    <property type="entry name" value="PH domain-like"/>
    <property type="match status" value="1"/>
</dbReference>
<feature type="compositionally biased region" description="Low complexity" evidence="3">
    <location>
        <begin position="698"/>
        <end position="721"/>
    </location>
</feature>
<sequence>MKLIFPSRVKVYELSTQDSWKDLGTGYCSFVYENNSYKIKVLSEDEESKYILDNELILTEKYQKEQASLIVWTENGERDMALSFQDSESCQEIWEKIKKVQIENGYGSDSESDTKMDDSTNLLPDPSVANLSAIEEILARNSYAPNFRDKIAQFILKENYIDKLIGVLDTCESLDDVDDACTLYRLMKYIVLYNDSSIFEHIIKDERFNGFVGIMEYDPGFLDEKDKYREFLSNHLSFKEIVTIGDKEIENKIHQVFRLQYLKDVVLARLFDDAVNSTLSSLIIFYNIDIIDFIKNNSAFQVALFDLFKNPNESINDPDLENFLSLFYEKYAKSELLSLNESNKNRMLQLSEELKKQNSIQESGHNAEPPANGIRGWSTRIFDEGEEAYFDSSDNDEPDTNNEAHVDLSIDNISTEYISVYNPGIEVSTAQIIRKNNSMEIKIGKDYLNYRLQSKNFSSINSNSSEPDDISDINYCSDKIEINNNVEIQKLSNFYDSTNKDASSDHQISKDASNDLNIKNKNRIDTPIPSKKVKQDLKQSPTPNSTEYEYNDSYSGQFSPLTHRFLPSRAIDSDEDDKMEVLASKPLKRNYINMKDLKSTTSNDTKIINNSPKDPQSPVCDINSTERTIKKSKTDSPDSADSGDALSNFTCTPENTLNNHNLNEEPNLKKFGSPKKLSFVLSGNIRKSLNSPQKLTRSNSESISEDMLSSSSFFKSNTTPNSLSSIKKINIDSNSPKNTNCLEQTNQGQNQLITFKISPKHPRKNLSFGDSSIL</sequence>
<dbReference type="InterPro" id="IPR055236">
    <property type="entry name" value="EVH1_PP4R3"/>
</dbReference>
<evidence type="ECO:0000256" key="1">
    <source>
        <dbReference type="ARBA" id="ARBA00004123"/>
    </source>
</evidence>
<feature type="compositionally biased region" description="Basic and acidic residues" evidence="3">
    <location>
        <begin position="499"/>
        <end position="513"/>
    </location>
</feature>
<comment type="subcellular location">
    <subcellularLocation>
        <location evidence="1">Nucleus</location>
    </subcellularLocation>
</comment>
<feature type="domain" description="PP4R3 EVH1-like" evidence="5">
    <location>
        <begin position="8"/>
        <end position="101"/>
    </location>
</feature>
<dbReference type="STRING" id="133385.A0A2T9Y9M7"/>
<reference evidence="6 7" key="1">
    <citation type="journal article" date="2018" name="MBio">
        <title>Comparative Genomics Reveals the Core Gene Toolbox for the Fungus-Insect Symbiosis.</title>
        <authorList>
            <person name="Wang Y."/>
            <person name="Stata M."/>
            <person name="Wang W."/>
            <person name="Stajich J.E."/>
            <person name="White M.M."/>
            <person name="Moncalvo J.M."/>
        </authorList>
    </citation>
    <scope>NUCLEOTIDE SEQUENCE [LARGE SCALE GENOMIC DNA]</scope>
    <source>
        <strain evidence="6 7">SWE-8-4</strain>
    </source>
</reference>
<dbReference type="EMBL" id="MBFR01000345">
    <property type="protein sequence ID" value="PVU89026.1"/>
    <property type="molecule type" value="Genomic_DNA"/>
</dbReference>
<dbReference type="GO" id="GO:0072542">
    <property type="term" value="F:protein phosphatase activator activity"/>
    <property type="evidence" value="ECO:0007669"/>
    <property type="project" value="TreeGrafter"/>
</dbReference>
<feature type="region of interest" description="Disordered" evidence="3">
    <location>
        <begin position="626"/>
        <end position="669"/>
    </location>
</feature>
<feature type="compositionally biased region" description="Basic and acidic residues" evidence="3">
    <location>
        <begin position="627"/>
        <end position="636"/>
    </location>
</feature>
<dbReference type="InterPro" id="IPR006887">
    <property type="entry name" value="P4R3-like_central_dom"/>
</dbReference>
<keyword evidence="2" id="KW-0539">Nucleus</keyword>
<comment type="caution">
    <text evidence="6">The sequence shown here is derived from an EMBL/GenBank/DDBJ whole genome shotgun (WGS) entry which is preliminary data.</text>
</comment>
<name>A0A2T9Y9M7_9FUNG</name>
<evidence type="ECO:0000313" key="7">
    <source>
        <dbReference type="Proteomes" id="UP000245383"/>
    </source>
</evidence>
<evidence type="ECO:0000259" key="5">
    <source>
        <dbReference type="Pfam" id="PF22972"/>
    </source>
</evidence>
<accession>A0A2T9Y9M7</accession>
<evidence type="ECO:0000256" key="2">
    <source>
        <dbReference type="ARBA" id="ARBA00023242"/>
    </source>
</evidence>
<organism evidence="6 7">
    <name type="scientific">Smittium simulii</name>
    <dbReference type="NCBI Taxonomy" id="133385"/>
    <lineage>
        <taxon>Eukaryota</taxon>
        <taxon>Fungi</taxon>
        <taxon>Fungi incertae sedis</taxon>
        <taxon>Zoopagomycota</taxon>
        <taxon>Kickxellomycotina</taxon>
        <taxon>Harpellomycetes</taxon>
        <taxon>Harpellales</taxon>
        <taxon>Legeriomycetaceae</taxon>
        <taxon>Smittium</taxon>
    </lineage>
</organism>
<protein>
    <submittedName>
        <fullName evidence="6">Uncharacterized protein</fullName>
    </submittedName>
</protein>
<gene>
    <name evidence="6" type="ORF">BB561_005599</name>
</gene>
<dbReference type="Proteomes" id="UP000245383">
    <property type="component" value="Unassembled WGS sequence"/>
</dbReference>
<dbReference type="Gene3D" id="2.30.29.30">
    <property type="entry name" value="Pleckstrin-homology domain (PH domain)/Phosphotyrosine-binding domain (PTB)"/>
    <property type="match status" value="1"/>
</dbReference>
<feature type="domain" description="Serine/threonine-protein phosphatase 4 regulatory subunit 3-like central" evidence="4">
    <location>
        <begin position="134"/>
        <end position="314"/>
    </location>
</feature>
<feature type="compositionally biased region" description="Low complexity" evidence="3">
    <location>
        <begin position="652"/>
        <end position="661"/>
    </location>
</feature>
<feature type="region of interest" description="Disordered" evidence="3">
    <location>
        <begin position="499"/>
        <end position="554"/>
    </location>
</feature>
<feature type="region of interest" description="Disordered" evidence="3">
    <location>
        <begin position="690"/>
        <end position="721"/>
    </location>
</feature>
<dbReference type="InterPro" id="IPR011993">
    <property type="entry name" value="PH-like_dom_sf"/>
</dbReference>
<feature type="region of interest" description="Disordered" evidence="3">
    <location>
        <begin position="602"/>
        <end position="621"/>
    </location>
</feature>
<dbReference type="InterPro" id="IPR051137">
    <property type="entry name" value="PP4R3-like"/>
</dbReference>
<feature type="compositionally biased region" description="Polar residues" evidence="3">
    <location>
        <begin position="602"/>
        <end position="614"/>
    </location>
</feature>
<dbReference type="GO" id="GO:0030289">
    <property type="term" value="C:protein phosphatase 4 complex"/>
    <property type="evidence" value="ECO:0007669"/>
    <property type="project" value="TreeGrafter"/>
</dbReference>